<accession>A0AA36AX47</accession>
<name>A0AA36AX47_OCTVU</name>
<keyword evidence="2" id="KW-1185">Reference proteome</keyword>
<evidence type="ECO:0000313" key="1">
    <source>
        <dbReference type="EMBL" id="CAI9723901.1"/>
    </source>
</evidence>
<dbReference type="EMBL" id="OX597819">
    <property type="protein sequence ID" value="CAI9723901.1"/>
    <property type="molecule type" value="Genomic_DNA"/>
</dbReference>
<sequence>MPIRMDVVFQSHLRKATYSIINGVTKDDRSPNHATQVEIVNYDASSTDISLIAFGTENRVLYGDIFLITASRSGCSICYPD</sequence>
<dbReference type="Proteomes" id="UP001162480">
    <property type="component" value="Chromosome 6"/>
</dbReference>
<reference evidence="1" key="1">
    <citation type="submission" date="2023-08" db="EMBL/GenBank/DDBJ databases">
        <authorList>
            <person name="Alioto T."/>
            <person name="Alioto T."/>
            <person name="Gomez Garrido J."/>
        </authorList>
    </citation>
    <scope>NUCLEOTIDE SEQUENCE</scope>
</reference>
<organism evidence="1 2">
    <name type="scientific">Octopus vulgaris</name>
    <name type="common">Common octopus</name>
    <dbReference type="NCBI Taxonomy" id="6645"/>
    <lineage>
        <taxon>Eukaryota</taxon>
        <taxon>Metazoa</taxon>
        <taxon>Spiralia</taxon>
        <taxon>Lophotrochozoa</taxon>
        <taxon>Mollusca</taxon>
        <taxon>Cephalopoda</taxon>
        <taxon>Coleoidea</taxon>
        <taxon>Octopodiformes</taxon>
        <taxon>Octopoda</taxon>
        <taxon>Incirrata</taxon>
        <taxon>Octopodidae</taxon>
        <taxon>Octopus</taxon>
    </lineage>
</organism>
<evidence type="ECO:0000313" key="2">
    <source>
        <dbReference type="Proteomes" id="UP001162480"/>
    </source>
</evidence>
<proteinExistence type="predicted"/>
<dbReference type="AlphaFoldDB" id="A0AA36AX47"/>
<protein>
    <submittedName>
        <fullName evidence="1">Uncharacterized protein</fullName>
    </submittedName>
</protein>
<gene>
    <name evidence="1" type="ORF">OCTVUL_1B018926</name>
</gene>